<name>A0A914HQ94_GLORO</name>
<sequence>MVCVVSGVSSTTELSLCSASSCSSLSVGLLDAPFLVRYKNELLCLADTVLSLNKRMPVYQIPHNALPYIELRQHDNAAFLAFEEEQRSVREVSLETLWMKYRQWQSQHTKSALSTFLEQQQPQLTYRVAILVPITQKNAQELEKMNLEAESSADTAKASSLYNNERDRVSTSTAANFNDKKNDPHLCDWAIEENFIEGRRQISKSASDESTSSSAVPAANTTSFRNYEQYVAFEEAKEESIPSSSDHIITNDITKIIFEDTFSALQEELNIAFENAFQWTRKMKPLHILLNLQMKRLHEKARIHPVTWSRLELKPRLLCGEYDACVYAIETFMVSMCSNFRLLDDEDEQTVSAASASSSSEDNKWKKKPKIEQKTFAILSERYRRCYRSMGLPWKLPDALIDMLGNRMQELSLPAEPASASDLKLHHHQSPMCDYFVEAFHRQTIQLYLDQCSYLTATQKSAVYGSFNPDGVFAIQGPPGTGKTELIACICILGVLSHTVNYTDKAFRNNVYVRRLLGKRKAQILVVCATNSAADHVAAQICRIKANMLESEKFMEVSEELQNDLPSSAPIPRVSDITILRKYADSFSAAEVPSSLWHFMTIGHAKAFHLLSNFAPQLVLFEEASMASLFDMFGVLCRTLSSDAREDAIECASMRRRGKRDDLPSGSDNRDQTSSGSDNRDQTFDDGLHLIDDDDDIEDDADQRDKKPPKQQKTSTILHLVSVGDVFQLDSKPFLMPKYTIAPKTLEQWVGDLSMNFRIFRRLAGSVHDCFMSNLPMRRKSFLKEVFRGHKGLYDFNIGTYYIQQVCNPVPFLPISALECVNERPSDHLLASLNVQFGKERIVVFNVRTPAVSALTARSSTEAFLARRIVNKLSSAGVGMENIAVITPYTAQFNELFKVFVLGENETSAADPLCPCVNNPELQIPLQQGAYDELTIGTVDTVQGKEFDYVIVTIGRNNTQTIGFLADSFHPTLRLWKNGRVNVMTSRQRKALIVLSDVTSFLSNPLLYTPAALGSEAIAEQQKIAAGRFMPYKMQSFLLLLKEARELGLVFDAQTLEL</sequence>
<evidence type="ECO:0000259" key="7">
    <source>
        <dbReference type="Pfam" id="PF13086"/>
    </source>
</evidence>
<evidence type="ECO:0000259" key="8">
    <source>
        <dbReference type="Pfam" id="PF13087"/>
    </source>
</evidence>
<evidence type="ECO:0000256" key="5">
    <source>
        <dbReference type="ARBA" id="ARBA00022840"/>
    </source>
</evidence>
<dbReference type="Pfam" id="PF13087">
    <property type="entry name" value="AAA_12"/>
    <property type="match status" value="1"/>
</dbReference>
<feature type="domain" description="DNA2/NAM7 helicase helicase" evidence="7">
    <location>
        <begin position="455"/>
        <end position="547"/>
    </location>
</feature>
<dbReference type="SUPFAM" id="SSF52540">
    <property type="entry name" value="P-loop containing nucleoside triphosphate hydrolases"/>
    <property type="match status" value="1"/>
</dbReference>
<feature type="domain" description="DNA2/NAM7 helicase-like C-terminal" evidence="8">
    <location>
        <begin position="778"/>
        <end position="997"/>
    </location>
</feature>
<dbReference type="PANTHER" id="PTHR43788">
    <property type="entry name" value="DNA2/NAM7 HELICASE FAMILY MEMBER"/>
    <property type="match status" value="1"/>
</dbReference>
<feature type="region of interest" description="Disordered" evidence="6">
    <location>
        <begin position="695"/>
        <end position="714"/>
    </location>
</feature>
<dbReference type="GO" id="GO:0016787">
    <property type="term" value="F:hydrolase activity"/>
    <property type="evidence" value="ECO:0007669"/>
    <property type="project" value="UniProtKB-KW"/>
</dbReference>
<evidence type="ECO:0000256" key="3">
    <source>
        <dbReference type="ARBA" id="ARBA00022801"/>
    </source>
</evidence>
<reference evidence="10" key="1">
    <citation type="submission" date="2022-11" db="UniProtKB">
        <authorList>
            <consortium name="WormBaseParasite"/>
        </authorList>
    </citation>
    <scope>IDENTIFICATION</scope>
</reference>
<dbReference type="InterPro" id="IPR050534">
    <property type="entry name" value="Coronavir_polyprotein_1ab"/>
</dbReference>
<organism evidence="9 10">
    <name type="scientific">Globodera rostochiensis</name>
    <name type="common">Golden nematode worm</name>
    <name type="synonym">Heterodera rostochiensis</name>
    <dbReference type="NCBI Taxonomy" id="31243"/>
    <lineage>
        <taxon>Eukaryota</taxon>
        <taxon>Metazoa</taxon>
        <taxon>Ecdysozoa</taxon>
        <taxon>Nematoda</taxon>
        <taxon>Chromadorea</taxon>
        <taxon>Rhabditida</taxon>
        <taxon>Tylenchina</taxon>
        <taxon>Tylenchomorpha</taxon>
        <taxon>Tylenchoidea</taxon>
        <taxon>Heteroderidae</taxon>
        <taxon>Heteroderinae</taxon>
        <taxon>Globodera</taxon>
    </lineage>
</organism>
<evidence type="ECO:0000256" key="6">
    <source>
        <dbReference type="SAM" id="MobiDB-lite"/>
    </source>
</evidence>
<keyword evidence="4" id="KW-0347">Helicase</keyword>
<dbReference type="AlphaFoldDB" id="A0A914HQ94"/>
<evidence type="ECO:0000256" key="4">
    <source>
        <dbReference type="ARBA" id="ARBA00022806"/>
    </source>
</evidence>
<proteinExistence type="inferred from homology"/>
<dbReference type="Proteomes" id="UP000887572">
    <property type="component" value="Unplaced"/>
</dbReference>
<dbReference type="InterPro" id="IPR027417">
    <property type="entry name" value="P-loop_NTPase"/>
</dbReference>
<dbReference type="GO" id="GO:0005524">
    <property type="term" value="F:ATP binding"/>
    <property type="evidence" value="ECO:0007669"/>
    <property type="project" value="UniProtKB-KW"/>
</dbReference>
<dbReference type="Pfam" id="PF13086">
    <property type="entry name" value="AAA_11"/>
    <property type="match status" value="1"/>
</dbReference>
<comment type="similarity">
    <text evidence="1">Belongs to the DNA2/NAM7 helicase family.</text>
</comment>
<dbReference type="WBParaSite" id="Gr19_v10_g3653.t1">
    <property type="protein sequence ID" value="Gr19_v10_g3653.t1"/>
    <property type="gene ID" value="Gr19_v10_g3653"/>
</dbReference>
<keyword evidence="9" id="KW-1185">Reference proteome</keyword>
<keyword evidence="2" id="KW-0547">Nucleotide-binding</keyword>
<feature type="region of interest" description="Disordered" evidence="6">
    <location>
        <begin position="655"/>
        <end position="685"/>
    </location>
</feature>
<evidence type="ECO:0000313" key="9">
    <source>
        <dbReference type="Proteomes" id="UP000887572"/>
    </source>
</evidence>
<evidence type="ECO:0000256" key="1">
    <source>
        <dbReference type="ARBA" id="ARBA00007913"/>
    </source>
</evidence>
<evidence type="ECO:0000256" key="2">
    <source>
        <dbReference type="ARBA" id="ARBA00022741"/>
    </source>
</evidence>
<accession>A0A914HQ94</accession>
<protein>
    <submittedName>
        <fullName evidence="10">DNA2/NAM7 helicase-like C-terminal domain-containing protein</fullName>
    </submittedName>
</protein>
<keyword evidence="5" id="KW-0067">ATP-binding</keyword>
<dbReference type="PANTHER" id="PTHR43788:SF8">
    <property type="entry name" value="DNA-BINDING PROTEIN SMUBP-2"/>
    <property type="match status" value="1"/>
</dbReference>
<evidence type="ECO:0000313" key="10">
    <source>
        <dbReference type="WBParaSite" id="Gr19_v10_g3653.t1"/>
    </source>
</evidence>
<keyword evidence="3" id="KW-0378">Hydrolase</keyword>
<feature type="compositionally biased region" description="Basic and acidic residues" evidence="6">
    <location>
        <begin position="659"/>
        <end position="671"/>
    </location>
</feature>
<dbReference type="InterPro" id="IPR041677">
    <property type="entry name" value="DNA2/NAM7_AAA_11"/>
</dbReference>
<dbReference type="GO" id="GO:0043139">
    <property type="term" value="F:5'-3' DNA helicase activity"/>
    <property type="evidence" value="ECO:0007669"/>
    <property type="project" value="TreeGrafter"/>
</dbReference>
<dbReference type="InterPro" id="IPR041679">
    <property type="entry name" value="DNA2/NAM7-like_C"/>
</dbReference>
<dbReference type="Gene3D" id="3.40.50.300">
    <property type="entry name" value="P-loop containing nucleotide triphosphate hydrolases"/>
    <property type="match status" value="2"/>
</dbReference>